<name>A0A1V2K2A5_PSECE</name>
<comment type="caution">
    <text evidence="5">The sequence shown here is derived from an EMBL/GenBank/DDBJ whole genome shotgun (WGS) entry which is preliminary data.</text>
</comment>
<evidence type="ECO:0000256" key="2">
    <source>
        <dbReference type="ARBA" id="ARBA00006171"/>
    </source>
</evidence>
<protein>
    <recommendedName>
        <fullName evidence="7">HAD family hydrolase</fullName>
    </recommendedName>
</protein>
<dbReference type="AlphaFoldDB" id="A0A1V2K2A5"/>
<dbReference type="PANTHER" id="PTHR46193">
    <property type="entry name" value="6-PHOSPHOGLUCONATE PHOSPHATASE"/>
    <property type="match status" value="1"/>
</dbReference>
<proteinExistence type="inferred from homology"/>
<dbReference type="Pfam" id="PF00702">
    <property type="entry name" value="Hydrolase"/>
    <property type="match status" value="1"/>
</dbReference>
<evidence type="ECO:0000313" key="6">
    <source>
        <dbReference type="Proteomes" id="UP000189295"/>
    </source>
</evidence>
<dbReference type="InterPro" id="IPR023214">
    <property type="entry name" value="HAD_sf"/>
</dbReference>
<dbReference type="Gene3D" id="3.40.50.1000">
    <property type="entry name" value="HAD superfamily/HAD-like"/>
    <property type="match status" value="1"/>
</dbReference>
<dbReference type="PANTHER" id="PTHR46193:SF10">
    <property type="entry name" value="6-PHOSPHOGLUCONATE PHOSPHATASE"/>
    <property type="match status" value="1"/>
</dbReference>
<dbReference type="InterPro" id="IPR023198">
    <property type="entry name" value="PGP-like_dom2"/>
</dbReference>
<dbReference type="SUPFAM" id="SSF56784">
    <property type="entry name" value="HAD-like"/>
    <property type="match status" value="1"/>
</dbReference>
<evidence type="ECO:0000256" key="3">
    <source>
        <dbReference type="ARBA" id="ARBA00022723"/>
    </source>
</evidence>
<dbReference type="SFLD" id="SFLDS00003">
    <property type="entry name" value="Haloacid_Dehalogenase"/>
    <property type="match status" value="1"/>
</dbReference>
<keyword evidence="3" id="KW-0479">Metal-binding</keyword>
<evidence type="ECO:0008006" key="7">
    <source>
        <dbReference type="Google" id="ProtNLM"/>
    </source>
</evidence>
<dbReference type="GO" id="GO:0046872">
    <property type="term" value="F:metal ion binding"/>
    <property type="evidence" value="ECO:0007669"/>
    <property type="project" value="UniProtKB-KW"/>
</dbReference>
<evidence type="ECO:0000256" key="1">
    <source>
        <dbReference type="ARBA" id="ARBA00001946"/>
    </source>
</evidence>
<dbReference type="Proteomes" id="UP000189295">
    <property type="component" value="Unassembled WGS sequence"/>
</dbReference>
<evidence type="ECO:0000313" key="5">
    <source>
        <dbReference type="EMBL" id="ONH51590.1"/>
    </source>
</evidence>
<dbReference type="SFLD" id="SFLDG01129">
    <property type="entry name" value="C1.5:_HAD__Beta-PGM__Phosphata"/>
    <property type="match status" value="1"/>
</dbReference>
<keyword evidence="4" id="KW-0460">Magnesium</keyword>
<evidence type="ECO:0000256" key="4">
    <source>
        <dbReference type="ARBA" id="ARBA00022842"/>
    </source>
</evidence>
<organism evidence="5 6">
    <name type="scientific">Pseudomonas cedrina subsp. cedrina</name>
    <dbReference type="NCBI Taxonomy" id="76762"/>
    <lineage>
        <taxon>Bacteria</taxon>
        <taxon>Pseudomonadati</taxon>
        <taxon>Pseudomonadota</taxon>
        <taxon>Gammaproteobacteria</taxon>
        <taxon>Pseudomonadales</taxon>
        <taxon>Pseudomonadaceae</taxon>
        <taxon>Pseudomonas</taxon>
    </lineage>
</organism>
<reference evidence="5 6" key="1">
    <citation type="submission" date="2016-10" db="EMBL/GenBank/DDBJ databases">
        <title>Pseudomonas lactis sp. nov. and Pseudomonas paralactis sp. nov., isolated from bovine raw milk.</title>
        <authorList>
            <person name="Von Neubeck M."/>
            <person name="Huptas C."/>
            <person name="Glueck C."/>
            <person name="Krewinkel M."/>
            <person name="Stoeckel M."/>
            <person name="Stressler T."/>
            <person name="Fischer L."/>
            <person name="Hinrichs J."/>
            <person name="Scherer S."/>
            <person name="Wenning M."/>
        </authorList>
    </citation>
    <scope>NUCLEOTIDE SEQUENCE [LARGE SCALE GENOMIC DNA]</scope>
    <source>
        <strain evidence="5 6">DSM 17516</strain>
    </source>
</reference>
<comment type="cofactor">
    <cofactor evidence="1">
        <name>Mg(2+)</name>
        <dbReference type="ChEBI" id="CHEBI:18420"/>
    </cofactor>
</comment>
<dbReference type="InterPro" id="IPR036412">
    <property type="entry name" value="HAD-like_sf"/>
</dbReference>
<dbReference type="InterPro" id="IPR051600">
    <property type="entry name" value="Beta-PGM-like"/>
</dbReference>
<dbReference type="EMBL" id="MNPW01000011">
    <property type="protein sequence ID" value="ONH51590.1"/>
    <property type="molecule type" value="Genomic_DNA"/>
</dbReference>
<gene>
    <name evidence="5" type="ORF">BLL36_21980</name>
</gene>
<comment type="similarity">
    <text evidence="2">Belongs to the HAD-like hydrolase superfamily. CbbY/CbbZ/Gph/YieH family.</text>
</comment>
<dbReference type="RefSeq" id="WP_076953635.1">
    <property type="nucleotide sequence ID" value="NZ_MNPW01000011.1"/>
</dbReference>
<accession>A0A1V2K2A5</accession>
<dbReference type="Gene3D" id="1.10.150.240">
    <property type="entry name" value="Putative phosphatase, domain 2"/>
    <property type="match status" value="1"/>
</dbReference>
<dbReference type="InterPro" id="IPR006439">
    <property type="entry name" value="HAD-SF_hydro_IA"/>
</dbReference>
<sequence>MHIFFDCDGTLVDSESLAYRTFQAIAAQHLGLYVSLDIWCEQLLGHSRSHCLEFLEQWYGDSLPVEFAQLLARTLRTALETELQPIACAVDALRDIPYPKYIVSNASQAHVDFVLGKAGIDHCFSRVFSADQGKHAPKPKPDVYLNAMGTLRLSPIECVVVEDSVPGVLSAKAAGLFTIGLSAQSSYALLNGAGANIVVQSMNELPWALSTKLRHQFSHRS</sequence>
<dbReference type="GO" id="GO:0003824">
    <property type="term" value="F:catalytic activity"/>
    <property type="evidence" value="ECO:0007669"/>
    <property type="project" value="UniProtKB-ARBA"/>
</dbReference>
<dbReference type="NCBIfam" id="TIGR01509">
    <property type="entry name" value="HAD-SF-IA-v3"/>
    <property type="match status" value="1"/>
</dbReference>